<reference evidence="2" key="1">
    <citation type="journal article" date="2020" name="Stud. Mycol.">
        <title>101 Dothideomycetes genomes: a test case for predicting lifestyles and emergence of pathogens.</title>
        <authorList>
            <person name="Haridas S."/>
            <person name="Albert R."/>
            <person name="Binder M."/>
            <person name="Bloem J."/>
            <person name="Labutti K."/>
            <person name="Salamov A."/>
            <person name="Andreopoulos B."/>
            <person name="Baker S."/>
            <person name="Barry K."/>
            <person name="Bills G."/>
            <person name="Bluhm B."/>
            <person name="Cannon C."/>
            <person name="Castanera R."/>
            <person name="Culley D."/>
            <person name="Daum C."/>
            <person name="Ezra D."/>
            <person name="Gonzalez J."/>
            <person name="Henrissat B."/>
            <person name="Kuo A."/>
            <person name="Liang C."/>
            <person name="Lipzen A."/>
            <person name="Lutzoni F."/>
            <person name="Magnuson J."/>
            <person name="Mondo S."/>
            <person name="Nolan M."/>
            <person name="Ohm R."/>
            <person name="Pangilinan J."/>
            <person name="Park H.-J."/>
            <person name="Ramirez L."/>
            <person name="Alfaro M."/>
            <person name="Sun H."/>
            <person name="Tritt A."/>
            <person name="Yoshinaga Y."/>
            <person name="Zwiers L.-H."/>
            <person name="Turgeon B."/>
            <person name="Goodwin S."/>
            <person name="Spatafora J."/>
            <person name="Crous P."/>
            <person name="Grigoriev I."/>
        </authorList>
    </citation>
    <scope>NUCLEOTIDE SEQUENCE</scope>
    <source>
        <strain evidence="2">CBS 116005</strain>
    </source>
</reference>
<protein>
    <submittedName>
        <fullName evidence="2">Uncharacterized protein</fullName>
    </submittedName>
</protein>
<dbReference type="Proteomes" id="UP000799436">
    <property type="component" value="Unassembled WGS sequence"/>
</dbReference>
<feature type="compositionally biased region" description="Polar residues" evidence="1">
    <location>
        <begin position="73"/>
        <end position="84"/>
    </location>
</feature>
<gene>
    <name evidence="2" type="ORF">EJ03DRAFT_59552</name>
</gene>
<evidence type="ECO:0000256" key="1">
    <source>
        <dbReference type="SAM" id="MobiDB-lite"/>
    </source>
</evidence>
<evidence type="ECO:0000313" key="2">
    <source>
        <dbReference type="EMBL" id="KAF2770606.1"/>
    </source>
</evidence>
<organism evidence="2 3">
    <name type="scientific">Teratosphaeria nubilosa</name>
    <dbReference type="NCBI Taxonomy" id="161662"/>
    <lineage>
        <taxon>Eukaryota</taxon>
        <taxon>Fungi</taxon>
        <taxon>Dikarya</taxon>
        <taxon>Ascomycota</taxon>
        <taxon>Pezizomycotina</taxon>
        <taxon>Dothideomycetes</taxon>
        <taxon>Dothideomycetidae</taxon>
        <taxon>Mycosphaerellales</taxon>
        <taxon>Teratosphaeriaceae</taxon>
        <taxon>Teratosphaeria</taxon>
    </lineage>
</organism>
<keyword evidence="3" id="KW-1185">Reference proteome</keyword>
<evidence type="ECO:0000313" key="3">
    <source>
        <dbReference type="Proteomes" id="UP000799436"/>
    </source>
</evidence>
<feature type="region of interest" description="Disordered" evidence="1">
    <location>
        <begin position="65"/>
        <end position="98"/>
    </location>
</feature>
<name>A0A6G1LCN2_9PEZI</name>
<dbReference type="AlphaFoldDB" id="A0A6G1LCN2"/>
<dbReference type="EMBL" id="ML995824">
    <property type="protein sequence ID" value="KAF2770606.1"/>
    <property type="molecule type" value="Genomic_DNA"/>
</dbReference>
<accession>A0A6G1LCN2</accession>
<proteinExistence type="predicted"/>
<sequence>MLGVDEIYLSLTTWSRIFCSATCSQGKGWMVVVYFGCSLRGGWRHWQIVFQLLLCRVVPPESFPPPSHFQPPTRHSQAINTRSPRPSAAAESTDALRTPPLPFMPPIVKWLYTTATQSRLIVRRHVQFPLNLVLVTGMFVFNALGDDISEYKGG</sequence>